<dbReference type="RefSeq" id="WP_099478059.1">
    <property type="nucleotide sequence ID" value="NZ_CP016809.1"/>
</dbReference>
<feature type="domain" description="DinB-like" evidence="1">
    <location>
        <begin position="12"/>
        <end position="150"/>
    </location>
</feature>
<evidence type="ECO:0000313" key="2">
    <source>
        <dbReference type="EMBL" id="ANY73782.1"/>
    </source>
</evidence>
<dbReference type="Pfam" id="PF12867">
    <property type="entry name" value="DinB_2"/>
    <property type="match status" value="1"/>
</dbReference>
<dbReference type="Gene3D" id="1.20.120.450">
    <property type="entry name" value="dinb family like domain"/>
    <property type="match status" value="1"/>
</dbReference>
<accession>A0A1B2E1I9</accession>
<gene>
    <name evidence="2" type="ORF">BBD41_15025</name>
</gene>
<dbReference type="InterPro" id="IPR024775">
    <property type="entry name" value="DinB-like"/>
</dbReference>
<dbReference type="SUPFAM" id="SSF109854">
    <property type="entry name" value="DinB/YfiT-like putative metalloenzymes"/>
    <property type="match status" value="1"/>
</dbReference>
<dbReference type="InterPro" id="IPR034660">
    <property type="entry name" value="DinB/YfiT-like"/>
</dbReference>
<dbReference type="AlphaFoldDB" id="A0A1B2E1I9"/>
<dbReference type="EMBL" id="CP016809">
    <property type="protein sequence ID" value="ANY73782.1"/>
    <property type="molecule type" value="Genomic_DNA"/>
</dbReference>
<sequence>MNFELNEAIALLERTPAALAALLSGLPEGWLACNEGEGTWNAAEVIDHLIEGERTNWMPRLAFILQEGEDKPFPPFDRFAHLAEGEKASTDERLQTFKAARAESIEKLKTLVQSEHQLELTGMHPAFGVVKVRELLSTWVVHDLTHFAQIARVLAERYRTDVGPWVEYLGILNRTGK</sequence>
<reference evidence="2" key="1">
    <citation type="submission" date="2016-08" db="EMBL/GenBank/DDBJ databases">
        <title>Complete Genome Seqeunce of Paenibacillus sp. nov. IHBB 9852 from high altitute lake of Indian trans-Himalayas.</title>
        <authorList>
            <person name="Kiran S."/>
            <person name="Swarnkar M.K."/>
            <person name="Rana A."/>
            <person name="Tewari R."/>
            <person name="Gulati A."/>
        </authorList>
    </citation>
    <scope>NUCLEOTIDE SEQUENCE [LARGE SCALE GENOMIC DNA]</scope>
    <source>
        <strain evidence="2">IHBB 9852</strain>
    </source>
</reference>
<dbReference type="KEGG" id="pib:BBD41_15025"/>
<name>A0A1B2E1I9_9BACL</name>
<organism evidence="2">
    <name type="scientific">Paenibacillus ihbetae</name>
    <dbReference type="NCBI Taxonomy" id="1870820"/>
    <lineage>
        <taxon>Bacteria</taxon>
        <taxon>Bacillati</taxon>
        <taxon>Bacillota</taxon>
        <taxon>Bacilli</taxon>
        <taxon>Bacillales</taxon>
        <taxon>Paenibacillaceae</taxon>
        <taxon>Paenibacillus</taxon>
    </lineage>
</organism>
<evidence type="ECO:0000259" key="1">
    <source>
        <dbReference type="Pfam" id="PF12867"/>
    </source>
</evidence>
<proteinExistence type="predicted"/>
<protein>
    <recommendedName>
        <fullName evidence="1">DinB-like domain-containing protein</fullName>
    </recommendedName>
</protein>